<evidence type="ECO:0000256" key="8">
    <source>
        <dbReference type="PROSITE-ProRule" id="PRU00339"/>
    </source>
</evidence>
<evidence type="ECO:0000259" key="9">
    <source>
        <dbReference type="Pfam" id="PF13844"/>
    </source>
</evidence>
<evidence type="ECO:0000313" key="11">
    <source>
        <dbReference type="Proteomes" id="UP001050975"/>
    </source>
</evidence>
<dbReference type="InterPro" id="IPR029489">
    <property type="entry name" value="OGT/SEC/SPY_C"/>
</dbReference>
<sequence>MNPSAKTYIETGNSLKEQGKLDEAIANYQKALKIEPNNALAYNQLGEIYLAQGKIAEAISSCQNALKLQPNLAAAYKNLGNALQAGGKIEQAIRAYTKAVEIEPQFAEAYANLGSMLGIQGQMEKAIPYFQKAIEIKPNLAAVHWNLGNALNKVKRFSEAIACWQKAAECNPQQFSAEAINDRGTMCAQVGKFAEAMDNYQRAIQIKPDFALGYLNLGTVLQKEDRLDDAIAQFNKALELKPDYLEAYAKLGNLLIGREKFDEAIAQYQKVIQMQPDAVEAHFNFGTALLQQGKIYQAIAAFQKVLELQPNNAEAYSNLGVALYRQFKQSDRCNINQFDAALNNYQKALEINPNLLAADLGISELINNSIILLSHNSLDHLRKAAETHLQNCGETAKIIATTTFINVYLKSALHQIAQEKFLEIERLIYNAELSEPEITSLYAHLLFNLNYLRDNRSANSKLSKFIGEQYAQLIAKAYSPINLPQNPRQGQLKIGFLSAHFRRHSVSWCSADIIQELSKLTPHLYLYSTSQYEPDDRTQLFEKVATKFYKPSKFSNGNADGKEIIEQILQDELDVLIELDSITIPLQVDIIHQQPARLCLSWLGFEAPFTSEKNYFLGDAHTQPEGVEEYYREQLIRMPDSFVAVGGFECLPVDRKNVRRGLRIAEDQVVYLCVSPGYKLNAELIKAQVQILKQVQDSVLIYKGHTGDIEIIQAAYKKECEAIGVGLHRIKYLLVTKSEEEHRTNYKIADILLDSYPYNGGTHNLEALWFNLPIVTRTGEQYLSRMGYSFLQTLGISVGIANSWEEYVDWGVKLGKDSDLRQKIQQQLVQSKQPETLSPLWNPKKFAQDMYGLFEQLLNG</sequence>
<feature type="repeat" description="TPR" evidence="8">
    <location>
        <begin position="141"/>
        <end position="174"/>
    </location>
</feature>
<dbReference type="PANTHER" id="PTHR44366">
    <property type="entry name" value="UDP-N-ACETYLGLUCOSAMINE--PEPTIDE N-ACETYLGLUCOSAMINYLTRANSFERASE 110 KDA SUBUNIT"/>
    <property type="match status" value="1"/>
</dbReference>
<dbReference type="InterPro" id="IPR037919">
    <property type="entry name" value="OGT"/>
</dbReference>
<keyword evidence="4" id="KW-0328">Glycosyltransferase</keyword>
<keyword evidence="7 8" id="KW-0802">TPR repeat</keyword>
<dbReference type="SMART" id="SM00028">
    <property type="entry name" value="TPR"/>
    <property type="match status" value="10"/>
</dbReference>
<feature type="repeat" description="TPR" evidence="8">
    <location>
        <begin position="73"/>
        <end position="106"/>
    </location>
</feature>
<feature type="repeat" description="TPR" evidence="8">
    <location>
        <begin position="177"/>
        <end position="210"/>
    </location>
</feature>
<feature type="domain" description="O-GlcNAc transferase C-terminal" evidence="9">
    <location>
        <begin position="659"/>
        <end position="850"/>
    </location>
</feature>
<dbReference type="Gene3D" id="3.40.50.11380">
    <property type="match status" value="1"/>
</dbReference>
<feature type="domain" description="O-GlcNAc transferase C-terminal" evidence="9">
    <location>
        <begin position="487"/>
        <end position="643"/>
    </location>
</feature>
<dbReference type="EMBL" id="BLAY01000076">
    <property type="protein sequence ID" value="GET39876.1"/>
    <property type="molecule type" value="Genomic_DNA"/>
</dbReference>
<feature type="repeat" description="TPR" evidence="8">
    <location>
        <begin position="279"/>
        <end position="312"/>
    </location>
</feature>
<dbReference type="SUPFAM" id="SSF48452">
    <property type="entry name" value="TPR-like"/>
    <property type="match status" value="2"/>
</dbReference>
<dbReference type="PROSITE" id="PS50005">
    <property type="entry name" value="TPR"/>
    <property type="match status" value="9"/>
</dbReference>
<evidence type="ECO:0000256" key="5">
    <source>
        <dbReference type="ARBA" id="ARBA00022679"/>
    </source>
</evidence>
<evidence type="ECO:0000256" key="4">
    <source>
        <dbReference type="ARBA" id="ARBA00022676"/>
    </source>
</evidence>
<feature type="repeat" description="TPR" evidence="8">
    <location>
        <begin position="5"/>
        <end position="38"/>
    </location>
</feature>
<comment type="similarity">
    <text evidence="2">Belongs to the glycosyltransferase 41 family. O-GlcNAc transferase subfamily.</text>
</comment>
<keyword evidence="6" id="KW-0677">Repeat</keyword>
<dbReference type="EC" id="2.4.1.255" evidence="3"/>
<keyword evidence="11" id="KW-1185">Reference proteome</keyword>
<dbReference type="Gene3D" id="1.25.40.10">
    <property type="entry name" value="Tetratricopeptide repeat domain"/>
    <property type="match status" value="4"/>
</dbReference>
<evidence type="ECO:0000256" key="6">
    <source>
        <dbReference type="ARBA" id="ARBA00022737"/>
    </source>
</evidence>
<gene>
    <name evidence="10" type="ORF">MiSe_46480</name>
</gene>
<feature type="repeat" description="TPR" evidence="8">
    <location>
        <begin position="245"/>
        <end position="278"/>
    </location>
</feature>
<dbReference type="Pfam" id="PF13844">
    <property type="entry name" value="Glyco_transf_41"/>
    <property type="match status" value="2"/>
</dbReference>
<dbReference type="Pfam" id="PF00515">
    <property type="entry name" value="TPR_1"/>
    <property type="match status" value="2"/>
</dbReference>
<dbReference type="RefSeq" id="WP_226585526.1">
    <property type="nucleotide sequence ID" value="NZ_BLAY01000076.1"/>
</dbReference>
<comment type="caution">
    <text evidence="10">The sequence shown here is derived from an EMBL/GenBank/DDBJ whole genome shotgun (WGS) entry which is preliminary data.</text>
</comment>
<dbReference type="AlphaFoldDB" id="A0AAV3XEG9"/>
<protein>
    <recommendedName>
        <fullName evidence="3">protein O-GlcNAc transferase</fullName>
        <ecNumber evidence="3">2.4.1.255</ecNumber>
    </recommendedName>
</protein>
<proteinExistence type="inferred from homology"/>
<feature type="repeat" description="TPR" evidence="8">
    <location>
        <begin position="107"/>
        <end position="140"/>
    </location>
</feature>
<dbReference type="InterPro" id="IPR019734">
    <property type="entry name" value="TPR_rpt"/>
</dbReference>
<feature type="repeat" description="TPR" evidence="8">
    <location>
        <begin position="39"/>
        <end position="72"/>
    </location>
</feature>
<accession>A0AAV3XEG9</accession>
<evidence type="ECO:0000256" key="2">
    <source>
        <dbReference type="ARBA" id="ARBA00005386"/>
    </source>
</evidence>
<keyword evidence="5" id="KW-0808">Transferase</keyword>
<evidence type="ECO:0000256" key="7">
    <source>
        <dbReference type="ARBA" id="ARBA00022803"/>
    </source>
</evidence>
<name>A0AAV3XEG9_9CYAN</name>
<dbReference type="GO" id="GO:0097363">
    <property type="term" value="F:protein O-acetylglucosaminyltransferase activity"/>
    <property type="evidence" value="ECO:0007669"/>
    <property type="project" value="UniProtKB-EC"/>
</dbReference>
<feature type="repeat" description="TPR" evidence="8">
    <location>
        <begin position="211"/>
        <end position="244"/>
    </location>
</feature>
<evidence type="ECO:0000256" key="3">
    <source>
        <dbReference type="ARBA" id="ARBA00011970"/>
    </source>
</evidence>
<organism evidence="10 11">
    <name type="scientific">Microseira wollei NIES-4236</name>
    <dbReference type="NCBI Taxonomy" id="2530354"/>
    <lineage>
        <taxon>Bacteria</taxon>
        <taxon>Bacillati</taxon>
        <taxon>Cyanobacteriota</taxon>
        <taxon>Cyanophyceae</taxon>
        <taxon>Oscillatoriophycideae</taxon>
        <taxon>Aerosakkonematales</taxon>
        <taxon>Aerosakkonemataceae</taxon>
        <taxon>Microseira</taxon>
    </lineage>
</organism>
<dbReference type="Proteomes" id="UP001050975">
    <property type="component" value="Unassembled WGS sequence"/>
</dbReference>
<reference evidence="10" key="1">
    <citation type="submission" date="2019-10" db="EMBL/GenBank/DDBJ databases">
        <title>Draft genome sequece of Microseira wollei NIES-4236.</title>
        <authorList>
            <person name="Yamaguchi H."/>
            <person name="Suzuki S."/>
            <person name="Kawachi M."/>
        </authorList>
    </citation>
    <scope>NUCLEOTIDE SEQUENCE</scope>
    <source>
        <strain evidence="10">NIES-4236</strain>
    </source>
</reference>
<dbReference type="InterPro" id="IPR011990">
    <property type="entry name" value="TPR-like_helical_dom_sf"/>
</dbReference>
<dbReference type="Pfam" id="PF13414">
    <property type="entry name" value="TPR_11"/>
    <property type="match status" value="4"/>
</dbReference>
<comment type="pathway">
    <text evidence="1">Protein modification; protein glycosylation.</text>
</comment>
<dbReference type="PANTHER" id="PTHR44366:SF1">
    <property type="entry name" value="UDP-N-ACETYLGLUCOSAMINE--PEPTIDE N-ACETYLGLUCOSAMINYLTRANSFERASE 110 KDA SUBUNIT"/>
    <property type="match status" value="1"/>
</dbReference>
<dbReference type="Gene3D" id="3.40.50.2000">
    <property type="entry name" value="Glycogen Phosphorylase B"/>
    <property type="match status" value="1"/>
</dbReference>
<dbReference type="PROSITE" id="PS50293">
    <property type="entry name" value="TPR_REGION"/>
    <property type="match status" value="8"/>
</dbReference>
<dbReference type="GO" id="GO:0006493">
    <property type="term" value="P:protein O-linked glycosylation"/>
    <property type="evidence" value="ECO:0007669"/>
    <property type="project" value="InterPro"/>
</dbReference>
<evidence type="ECO:0000256" key="1">
    <source>
        <dbReference type="ARBA" id="ARBA00004922"/>
    </source>
</evidence>
<evidence type="ECO:0000313" key="10">
    <source>
        <dbReference type="EMBL" id="GET39876.1"/>
    </source>
</evidence>